<dbReference type="PROSITE" id="PS50089">
    <property type="entry name" value="ZF_RING_2"/>
    <property type="match status" value="1"/>
</dbReference>
<dbReference type="InterPro" id="IPR051834">
    <property type="entry name" value="RING_finger_E3_ligase"/>
</dbReference>
<evidence type="ECO:0000259" key="7">
    <source>
        <dbReference type="PROSITE" id="PS50089"/>
    </source>
</evidence>
<keyword evidence="6" id="KW-1133">Transmembrane helix</keyword>
<keyword evidence="1" id="KW-0479">Metal-binding</keyword>
<keyword evidence="6" id="KW-0472">Membrane</keyword>
<dbReference type="InterPro" id="IPR011016">
    <property type="entry name" value="Znf_RING-CH"/>
</dbReference>
<proteinExistence type="predicted"/>
<evidence type="ECO:0000313" key="8">
    <source>
        <dbReference type="EMBL" id="KAF9323561.1"/>
    </source>
</evidence>
<evidence type="ECO:0000256" key="2">
    <source>
        <dbReference type="ARBA" id="ARBA00022771"/>
    </source>
</evidence>
<keyword evidence="9" id="KW-1185">Reference proteome</keyword>
<protein>
    <recommendedName>
        <fullName evidence="7">RING-type domain-containing protein</fullName>
    </recommendedName>
</protein>
<evidence type="ECO:0000313" key="9">
    <source>
        <dbReference type="Proteomes" id="UP000696485"/>
    </source>
</evidence>
<dbReference type="EMBL" id="JAAAUY010001259">
    <property type="protein sequence ID" value="KAF9323561.1"/>
    <property type="molecule type" value="Genomic_DNA"/>
</dbReference>
<dbReference type="GO" id="GO:0006511">
    <property type="term" value="P:ubiquitin-dependent protein catabolic process"/>
    <property type="evidence" value="ECO:0007669"/>
    <property type="project" value="TreeGrafter"/>
</dbReference>
<name>A0A9P5VH48_9FUNG</name>
<dbReference type="GO" id="GO:0008270">
    <property type="term" value="F:zinc ion binding"/>
    <property type="evidence" value="ECO:0007669"/>
    <property type="project" value="UniProtKB-KW"/>
</dbReference>
<dbReference type="GO" id="GO:0005634">
    <property type="term" value="C:nucleus"/>
    <property type="evidence" value="ECO:0007669"/>
    <property type="project" value="TreeGrafter"/>
</dbReference>
<evidence type="ECO:0000256" key="1">
    <source>
        <dbReference type="ARBA" id="ARBA00022723"/>
    </source>
</evidence>
<keyword evidence="2 4" id="KW-0863">Zinc-finger</keyword>
<dbReference type="InterPro" id="IPR013083">
    <property type="entry name" value="Znf_RING/FYVE/PHD"/>
</dbReference>
<dbReference type="Gene3D" id="3.30.40.10">
    <property type="entry name" value="Zinc/RING finger domain, C3HC4 (zinc finger)"/>
    <property type="match status" value="1"/>
</dbReference>
<keyword evidence="3" id="KW-0862">Zinc</keyword>
<organism evidence="8 9">
    <name type="scientific">Podila minutissima</name>
    <dbReference type="NCBI Taxonomy" id="64525"/>
    <lineage>
        <taxon>Eukaryota</taxon>
        <taxon>Fungi</taxon>
        <taxon>Fungi incertae sedis</taxon>
        <taxon>Mucoromycota</taxon>
        <taxon>Mortierellomycotina</taxon>
        <taxon>Mortierellomycetes</taxon>
        <taxon>Mortierellales</taxon>
        <taxon>Mortierellaceae</taxon>
        <taxon>Podila</taxon>
    </lineage>
</organism>
<dbReference type="SMART" id="SM00744">
    <property type="entry name" value="RINGv"/>
    <property type="match status" value="1"/>
</dbReference>
<feature type="domain" description="RING-type" evidence="7">
    <location>
        <begin position="106"/>
        <end position="147"/>
    </location>
</feature>
<feature type="region of interest" description="Disordered" evidence="5">
    <location>
        <begin position="167"/>
        <end position="205"/>
    </location>
</feature>
<dbReference type="AlphaFoldDB" id="A0A9P5VH48"/>
<keyword evidence="6" id="KW-0812">Transmembrane</keyword>
<reference evidence="8" key="1">
    <citation type="journal article" date="2020" name="Fungal Divers.">
        <title>Resolving the Mortierellaceae phylogeny through synthesis of multi-gene phylogenetics and phylogenomics.</title>
        <authorList>
            <person name="Vandepol N."/>
            <person name="Liber J."/>
            <person name="Desiro A."/>
            <person name="Na H."/>
            <person name="Kennedy M."/>
            <person name="Barry K."/>
            <person name="Grigoriev I.V."/>
            <person name="Miller A.N."/>
            <person name="O'Donnell K."/>
            <person name="Stajich J.E."/>
            <person name="Bonito G."/>
        </authorList>
    </citation>
    <scope>NUCLEOTIDE SEQUENCE</scope>
    <source>
        <strain evidence="8">NVP1</strain>
    </source>
</reference>
<dbReference type="PANTHER" id="PTHR45931:SF3">
    <property type="entry name" value="RING ZINC FINGER-CONTAINING PROTEIN"/>
    <property type="match status" value="1"/>
</dbReference>
<dbReference type="PANTHER" id="PTHR45931">
    <property type="entry name" value="SI:CH211-59O9.10"/>
    <property type="match status" value="1"/>
</dbReference>
<dbReference type="Pfam" id="PF13639">
    <property type="entry name" value="zf-RING_2"/>
    <property type="match status" value="1"/>
</dbReference>
<dbReference type="Proteomes" id="UP000696485">
    <property type="component" value="Unassembled WGS sequence"/>
</dbReference>
<evidence type="ECO:0000256" key="3">
    <source>
        <dbReference type="ARBA" id="ARBA00022833"/>
    </source>
</evidence>
<dbReference type="GO" id="GO:0061630">
    <property type="term" value="F:ubiquitin protein ligase activity"/>
    <property type="evidence" value="ECO:0007669"/>
    <property type="project" value="TreeGrafter"/>
</dbReference>
<comment type="caution">
    <text evidence="8">The sequence shown here is derived from an EMBL/GenBank/DDBJ whole genome shotgun (WGS) entry which is preliminary data.</text>
</comment>
<feature type="compositionally biased region" description="Low complexity" evidence="5">
    <location>
        <begin position="172"/>
        <end position="184"/>
    </location>
</feature>
<feature type="transmembrane region" description="Helical" evidence="6">
    <location>
        <begin position="12"/>
        <end position="32"/>
    </location>
</feature>
<dbReference type="InterPro" id="IPR001841">
    <property type="entry name" value="Znf_RING"/>
</dbReference>
<evidence type="ECO:0000256" key="5">
    <source>
        <dbReference type="SAM" id="MobiDB-lite"/>
    </source>
</evidence>
<dbReference type="SUPFAM" id="SSF57850">
    <property type="entry name" value="RING/U-box"/>
    <property type="match status" value="1"/>
</dbReference>
<evidence type="ECO:0000256" key="6">
    <source>
        <dbReference type="SAM" id="Phobius"/>
    </source>
</evidence>
<gene>
    <name evidence="8" type="ORF">BG006_001325</name>
</gene>
<dbReference type="SMART" id="SM00184">
    <property type="entry name" value="RING"/>
    <property type="match status" value="1"/>
</dbReference>
<evidence type="ECO:0000256" key="4">
    <source>
        <dbReference type="PROSITE-ProRule" id="PRU00175"/>
    </source>
</evidence>
<sequence>MSTRNTLLDQRSKVLLLVFMLWTIIGVGFLGADNNTRESSCVASEDPVYTLAFKIIPCSSYLLTRVLPNSVTLGMTRTATKPMIDNLGSMLMTEGMFGGDPEEATCAICLGDYRADETIRFLPCQHHFHLECVDQWLMTDKSCPLCKHDIDKPMDDKRLATQRCFGMNTNGSSSTTTTTTTTTTRNRNEDEPGRSNNDGFQVIII</sequence>
<accession>A0A9P5VH48</accession>